<sequence>MSASLRAAVPSDAGLVYALIGELAVYEELTHEVEASEADIAAALFAPQPRAFCEIVEWDGAPAGFAVWFYTFSTFRGRHGIYLEDLFVRPEFRGRGLGKALVARLAERCRDGGLGRLEWSVLDWNAPSIAFYQGLGARPVEGWTGYRLDGEALAALGRARRG</sequence>
<accession>A0A9W6JMK0</accession>
<dbReference type="InterPro" id="IPR016181">
    <property type="entry name" value="Acyl_CoA_acyltransferase"/>
</dbReference>
<dbReference type="PROSITE" id="PS51186">
    <property type="entry name" value="GNAT"/>
    <property type="match status" value="1"/>
</dbReference>
<dbReference type="Proteomes" id="UP001143309">
    <property type="component" value="Unassembled WGS sequence"/>
</dbReference>
<keyword evidence="6" id="KW-1185">Reference proteome</keyword>
<dbReference type="AlphaFoldDB" id="A0A9W6JMK0"/>
<name>A0A9W6JMK0_9HYPH</name>
<comment type="caution">
    <text evidence="5">The sequence shown here is derived from an EMBL/GenBank/DDBJ whole genome shotgun (WGS) entry which is preliminary data.</text>
</comment>
<keyword evidence="3" id="KW-0012">Acyltransferase</keyword>
<comment type="similarity">
    <text evidence="1">Belongs to the acetyltransferase family.</text>
</comment>
<feature type="domain" description="N-acetyltransferase" evidence="4">
    <location>
        <begin position="3"/>
        <end position="159"/>
    </location>
</feature>
<evidence type="ECO:0000313" key="6">
    <source>
        <dbReference type="Proteomes" id="UP001143309"/>
    </source>
</evidence>
<dbReference type="FunFam" id="3.40.630.30:FF:000064">
    <property type="entry name" value="GNAT family acetyltransferase"/>
    <property type="match status" value="1"/>
</dbReference>
<evidence type="ECO:0000256" key="2">
    <source>
        <dbReference type="ARBA" id="ARBA00022679"/>
    </source>
</evidence>
<dbReference type="Pfam" id="PF00583">
    <property type="entry name" value="Acetyltransf_1"/>
    <property type="match status" value="1"/>
</dbReference>
<dbReference type="SUPFAM" id="SSF55729">
    <property type="entry name" value="Acyl-CoA N-acyltransferases (Nat)"/>
    <property type="match status" value="1"/>
</dbReference>
<reference evidence="5" key="2">
    <citation type="submission" date="2023-01" db="EMBL/GenBank/DDBJ databases">
        <authorList>
            <person name="Sun Q."/>
            <person name="Evtushenko L."/>
        </authorList>
    </citation>
    <scope>NUCLEOTIDE SEQUENCE</scope>
    <source>
        <strain evidence="5">VKM B-2748</strain>
    </source>
</reference>
<dbReference type="GO" id="GO:0008080">
    <property type="term" value="F:N-acetyltransferase activity"/>
    <property type="evidence" value="ECO:0007669"/>
    <property type="project" value="UniProtKB-ARBA"/>
</dbReference>
<evidence type="ECO:0000256" key="3">
    <source>
        <dbReference type="ARBA" id="ARBA00023315"/>
    </source>
</evidence>
<dbReference type="PANTHER" id="PTHR10545">
    <property type="entry name" value="DIAMINE N-ACETYLTRANSFERASE"/>
    <property type="match status" value="1"/>
</dbReference>
<dbReference type="Gene3D" id="3.40.630.30">
    <property type="match status" value="1"/>
</dbReference>
<dbReference type="PANTHER" id="PTHR10545:SF29">
    <property type="entry name" value="GH14572P-RELATED"/>
    <property type="match status" value="1"/>
</dbReference>
<dbReference type="InterPro" id="IPR000182">
    <property type="entry name" value="GNAT_dom"/>
</dbReference>
<dbReference type="RefSeq" id="WP_271200419.1">
    <property type="nucleotide sequence ID" value="NZ_BSFL01000002.1"/>
</dbReference>
<gene>
    <name evidence="5" type="ORF">GCM10008174_16780</name>
</gene>
<keyword evidence="2" id="KW-0808">Transferase</keyword>
<evidence type="ECO:0000256" key="1">
    <source>
        <dbReference type="ARBA" id="ARBA00008694"/>
    </source>
</evidence>
<dbReference type="EMBL" id="BSFL01000002">
    <property type="protein sequence ID" value="GLK79937.1"/>
    <property type="molecule type" value="Genomic_DNA"/>
</dbReference>
<dbReference type="InterPro" id="IPR051016">
    <property type="entry name" value="Diverse_Substrate_AcTransf"/>
</dbReference>
<evidence type="ECO:0000313" key="5">
    <source>
        <dbReference type="EMBL" id="GLK79937.1"/>
    </source>
</evidence>
<dbReference type="CDD" id="cd04301">
    <property type="entry name" value="NAT_SF"/>
    <property type="match status" value="1"/>
</dbReference>
<protein>
    <submittedName>
        <fullName evidence="5">N-acetyltransferase</fullName>
    </submittedName>
</protein>
<evidence type="ECO:0000259" key="4">
    <source>
        <dbReference type="PROSITE" id="PS51186"/>
    </source>
</evidence>
<reference evidence="5" key="1">
    <citation type="journal article" date="2014" name="Int. J. Syst. Evol. Microbiol.">
        <title>Complete genome sequence of Corynebacterium casei LMG S-19264T (=DSM 44701T), isolated from a smear-ripened cheese.</title>
        <authorList>
            <consortium name="US DOE Joint Genome Institute (JGI-PGF)"/>
            <person name="Walter F."/>
            <person name="Albersmeier A."/>
            <person name="Kalinowski J."/>
            <person name="Ruckert C."/>
        </authorList>
    </citation>
    <scope>NUCLEOTIDE SEQUENCE</scope>
    <source>
        <strain evidence="5">VKM B-2748</strain>
    </source>
</reference>
<proteinExistence type="inferred from homology"/>
<organism evidence="5 6">
    <name type="scientific">Methylopila turkensis</name>
    <dbReference type="NCBI Taxonomy" id="1437816"/>
    <lineage>
        <taxon>Bacteria</taxon>
        <taxon>Pseudomonadati</taxon>
        <taxon>Pseudomonadota</taxon>
        <taxon>Alphaproteobacteria</taxon>
        <taxon>Hyphomicrobiales</taxon>
        <taxon>Methylopilaceae</taxon>
        <taxon>Methylopila</taxon>
    </lineage>
</organism>